<proteinExistence type="predicted"/>
<dbReference type="HOGENOM" id="CLU_1133762_0_0_1"/>
<organism evidence="2 3">
    <name type="scientific">Leptosphaeria maculans (strain JN3 / isolate v23.1.3 / race Av1-4-5-6-7-8)</name>
    <name type="common">Blackleg fungus</name>
    <name type="synonym">Phoma lingam</name>
    <dbReference type="NCBI Taxonomy" id="985895"/>
    <lineage>
        <taxon>Eukaryota</taxon>
        <taxon>Fungi</taxon>
        <taxon>Dikarya</taxon>
        <taxon>Ascomycota</taxon>
        <taxon>Pezizomycotina</taxon>
        <taxon>Dothideomycetes</taxon>
        <taxon>Pleosporomycetidae</taxon>
        <taxon>Pleosporales</taxon>
        <taxon>Pleosporineae</taxon>
        <taxon>Leptosphaeriaceae</taxon>
        <taxon>Plenodomus</taxon>
        <taxon>Plenodomus lingam/Leptosphaeria maculans species complex</taxon>
    </lineage>
</organism>
<dbReference type="GeneID" id="13288995"/>
<gene>
    <name evidence="2" type="ORF">LEMA_P084380.1</name>
</gene>
<evidence type="ECO:0000313" key="3">
    <source>
        <dbReference type="Proteomes" id="UP000002668"/>
    </source>
</evidence>
<dbReference type="AlphaFoldDB" id="E5A6F4"/>
<protein>
    <submittedName>
        <fullName evidence="2">Uncharacterized protein</fullName>
    </submittedName>
</protein>
<evidence type="ECO:0000256" key="1">
    <source>
        <dbReference type="SAM" id="MobiDB-lite"/>
    </source>
</evidence>
<accession>E5A6F4</accession>
<keyword evidence="3" id="KW-1185">Reference proteome</keyword>
<dbReference type="VEuPathDB" id="FungiDB:LEMA_P084380.1"/>
<feature type="region of interest" description="Disordered" evidence="1">
    <location>
        <begin position="34"/>
        <end position="65"/>
    </location>
</feature>
<dbReference type="EMBL" id="FP929135">
    <property type="protein sequence ID" value="CBX99199.1"/>
    <property type="molecule type" value="Genomic_DNA"/>
</dbReference>
<sequence length="245" mass="27662">MACALGSSGRGPFAPTGSYDHSYSCPNETYYPYQERPYSGQTNQQRHPYAHPNRNRQSLFGGLGGSAFSNYGPSNPYTRPRSYPDFGANLGMGTGMNAGIGAGMNSTMGYGSRSFGFSQSPFAGLQSPRGIFAGSMPGREQRDQRDQRSQFSPSNNHRGQAGTRIYQLPQFLDDDDESVDEDYRSFIQHASQRQRQAPFGCNQRPIYGICFDPRRHCGYDNYDDYKDDEVDDYFSHPTRQRQRFY</sequence>
<evidence type="ECO:0000313" key="2">
    <source>
        <dbReference type="EMBL" id="CBX99199.1"/>
    </source>
</evidence>
<feature type="region of interest" description="Disordered" evidence="1">
    <location>
        <begin position="126"/>
        <end position="163"/>
    </location>
</feature>
<dbReference type="RefSeq" id="XP_003842678.1">
    <property type="nucleotide sequence ID" value="XM_003842630.1"/>
</dbReference>
<dbReference type="Proteomes" id="UP000002668">
    <property type="component" value="Genome"/>
</dbReference>
<dbReference type="InParanoid" id="E5A6F4"/>
<feature type="compositionally biased region" description="Basic and acidic residues" evidence="1">
    <location>
        <begin position="139"/>
        <end position="148"/>
    </location>
</feature>
<reference evidence="3" key="1">
    <citation type="journal article" date="2011" name="Nat. Commun.">
        <title>Effector diversification within compartments of the Leptosphaeria maculans genome affected by Repeat-Induced Point mutations.</title>
        <authorList>
            <person name="Rouxel T."/>
            <person name="Grandaubert J."/>
            <person name="Hane J.K."/>
            <person name="Hoede C."/>
            <person name="van de Wouw A.P."/>
            <person name="Couloux A."/>
            <person name="Dominguez V."/>
            <person name="Anthouard V."/>
            <person name="Bally P."/>
            <person name="Bourras S."/>
            <person name="Cozijnsen A.J."/>
            <person name="Ciuffetti L.M."/>
            <person name="Degrave A."/>
            <person name="Dilmaghani A."/>
            <person name="Duret L."/>
            <person name="Fudal I."/>
            <person name="Goodwin S.B."/>
            <person name="Gout L."/>
            <person name="Glaser N."/>
            <person name="Linglin J."/>
            <person name="Kema G.H.J."/>
            <person name="Lapalu N."/>
            <person name="Lawrence C.B."/>
            <person name="May K."/>
            <person name="Meyer M."/>
            <person name="Ollivier B."/>
            <person name="Poulain J."/>
            <person name="Schoch C.L."/>
            <person name="Simon A."/>
            <person name="Spatafora J.W."/>
            <person name="Stachowiak A."/>
            <person name="Turgeon B.G."/>
            <person name="Tyler B.M."/>
            <person name="Vincent D."/>
            <person name="Weissenbach J."/>
            <person name="Amselem J."/>
            <person name="Quesneville H."/>
            <person name="Oliver R.P."/>
            <person name="Wincker P."/>
            <person name="Balesdent M.-H."/>
            <person name="Howlett B.J."/>
        </authorList>
    </citation>
    <scope>NUCLEOTIDE SEQUENCE [LARGE SCALE GENOMIC DNA]</scope>
    <source>
        <strain evidence="3">JN3 / isolate v23.1.3 / race Av1-4-5-6-7-8</strain>
    </source>
</reference>
<name>E5A6F4_LEPMJ</name>